<dbReference type="InterPro" id="IPR032881">
    <property type="entry name" value="Oberon-like_PHD"/>
</dbReference>
<dbReference type="PANTHER" id="PTHR33345">
    <property type="entry name" value="ADAPTER PROTEIN, PUTATIVE-RELATED"/>
    <property type="match status" value="1"/>
</dbReference>
<feature type="domain" description="DUF7615" evidence="7">
    <location>
        <begin position="243"/>
        <end position="295"/>
    </location>
</feature>
<evidence type="ECO:0000313" key="8">
    <source>
        <dbReference type="EMBL" id="KAG8098134.1"/>
    </source>
</evidence>
<dbReference type="GO" id="GO:0005634">
    <property type="term" value="C:nucleus"/>
    <property type="evidence" value="ECO:0007669"/>
    <property type="project" value="UniProtKB-SubCell"/>
</dbReference>
<gene>
    <name evidence="8" type="ORF">GUJ93_ZPchr0013g36854</name>
</gene>
<dbReference type="GO" id="GO:0008270">
    <property type="term" value="F:zinc ion binding"/>
    <property type="evidence" value="ECO:0007669"/>
    <property type="project" value="UniProtKB-KW"/>
</dbReference>
<evidence type="ECO:0000256" key="3">
    <source>
        <dbReference type="ARBA" id="ARBA00022771"/>
    </source>
</evidence>
<keyword evidence="3" id="KW-0863">Zinc-finger</keyword>
<dbReference type="AlphaFoldDB" id="A0A8J5WZH1"/>
<feature type="domain" description="Oberon-like PHD finger" evidence="6">
    <location>
        <begin position="30"/>
        <end position="158"/>
    </location>
</feature>
<reference evidence="8" key="2">
    <citation type="submission" date="2021-02" db="EMBL/GenBank/DDBJ databases">
        <authorList>
            <person name="Kimball J.A."/>
            <person name="Haas M.W."/>
            <person name="Macchietto M."/>
            <person name="Kono T."/>
            <person name="Duquette J."/>
            <person name="Shao M."/>
        </authorList>
    </citation>
    <scope>NUCLEOTIDE SEQUENCE</scope>
    <source>
        <tissue evidence="8">Fresh leaf tissue</tissue>
    </source>
</reference>
<keyword evidence="4" id="KW-0862">Zinc</keyword>
<evidence type="ECO:0000256" key="2">
    <source>
        <dbReference type="ARBA" id="ARBA00022723"/>
    </source>
</evidence>
<sequence>MDPFERTGTQQVGLHEPKCGLADPAGPCKARNNLCKLEREGFIESSPAHDCVICSRNPGFCRECCCIFCRRVVDYSFGGYSYIKCEAVLEENYICGHVAHLECAHRSFMVGTVGGSIDLDVQYLCRLCDNKTNLMMHVEELLETCKSLQSRDEIEPILITGSYLLRGSGQMKARSLAKYVRSAMAKLKRGVDLAEVWKMGDNDEVSTEEDDDGPPYYFGRSENPLHRAIENLPAYIFEDFDVMAARLEGQIEEALKKLKSTQEAEYMLAKQKLYSQKDYIISLHRQQYHERSRRREVQCHAGRSCC</sequence>
<accession>A0A8J5WZH1</accession>
<evidence type="ECO:0000259" key="7">
    <source>
        <dbReference type="Pfam" id="PF24590"/>
    </source>
</evidence>
<keyword evidence="5" id="KW-0539">Nucleus</keyword>
<dbReference type="PANTHER" id="PTHR33345:SF6">
    <property type="entry name" value="OS03G0747200 PROTEIN"/>
    <property type="match status" value="1"/>
</dbReference>
<proteinExistence type="predicted"/>
<keyword evidence="9" id="KW-1185">Reference proteome</keyword>
<evidence type="ECO:0000259" key="6">
    <source>
        <dbReference type="Pfam" id="PF07227"/>
    </source>
</evidence>
<name>A0A8J5WZH1_ZIZPA</name>
<dbReference type="Pfam" id="PF07227">
    <property type="entry name" value="PHD_Oberon"/>
    <property type="match status" value="1"/>
</dbReference>
<evidence type="ECO:0000256" key="1">
    <source>
        <dbReference type="ARBA" id="ARBA00004123"/>
    </source>
</evidence>
<evidence type="ECO:0000256" key="5">
    <source>
        <dbReference type="ARBA" id="ARBA00023242"/>
    </source>
</evidence>
<dbReference type="Proteomes" id="UP000729402">
    <property type="component" value="Unassembled WGS sequence"/>
</dbReference>
<dbReference type="EMBL" id="JAAALK010000079">
    <property type="protein sequence ID" value="KAG8098134.1"/>
    <property type="molecule type" value="Genomic_DNA"/>
</dbReference>
<comment type="subcellular location">
    <subcellularLocation>
        <location evidence="1">Nucleus</location>
    </subcellularLocation>
</comment>
<dbReference type="OrthoDB" id="1145453at2759"/>
<evidence type="ECO:0008006" key="10">
    <source>
        <dbReference type="Google" id="ProtNLM"/>
    </source>
</evidence>
<evidence type="ECO:0000256" key="4">
    <source>
        <dbReference type="ARBA" id="ARBA00022833"/>
    </source>
</evidence>
<organism evidence="8 9">
    <name type="scientific">Zizania palustris</name>
    <name type="common">Northern wild rice</name>
    <dbReference type="NCBI Taxonomy" id="103762"/>
    <lineage>
        <taxon>Eukaryota</taxon>
        <taxon>Viridiplantae</taxon>
        <taxon>Streptophyta</taxon>
        <taxon>Embryophyta</taxon>
        <taxon>Tracheophyta</taxon>
        <taxon>Spermatophyta</taxon>
        <taxon>Magnoliopsida</taxon>
        <taxon>Liliopsida</taxon>
        <taxon>Poales</taxon>
        <taxon>Poaceae</taxon>
        <taxon>BOP clade</taxon>
        <taxon>Oryzoideae</taxon>
        <taxon>Oryzeae</taxon>
        <taxon>Zizaniinae</taxon>
        <taxon>Zizania</taxon>
    </lineage>
</organism>
<protein>
    <recommendedName>
        <fullName evidence="10">Oberon PHD finger domain-containing protein</fullName>
    </recommendedName>
</protein>
<dbReference type="InterPro" id="IPR056034">
    <property type="entry name" value="DUF7615"/>
</dbReference>
<keyword evidence="2" id="KW-0479">Metal-binding</keyword>
<evidence type="ECO:0000313" key="9">
    <source>
        <dbReference type="Proteomes" id="UP000729402"/>
    </source>
</evidence>
<comment type="caution">
    <text evidence="8">The sequence shown here is derived from an EMBL/GenBank/DDBJ whole genome shotgun (WGS) entry which is preliminary data.</text>
</comment>
<reference evidence="8" key="1">
    <citation type="journal article" date="2021" name="bioRxiv">
        <title>Whole Genome Assembly and Annotation of Northern Wild Rice, Zizania palustris L., Supports a Whole Genome Duplication in the Zizania Genus.</title>
        <authorList>
            <person name="Haas M."/>
            <person name="Kono T."/>
            <person name="Macchietto M."/>
            <person name="Millas R."/>
            <person name="McGilp L."/>
            <person name="Shao M."/>
            <person name="Duquette J."/>
            <person name="Hirsch C.N."/>
            <person name="Kimball J."/>
        </authorList>
    </citation>
    <scope>NUCLEOTIDE SEQUENCE</scope>
    <source>
        <tissue evidence="8">Fresh leaf tissue</tissue>
    </source>
</reference>
<dbReference type="Pfam" id="PF24590">
    <property type="entry name" value="DUF7615"/>
    <property type="match status" value="1"/>
</dbReference>